<evidence type="ECO:0000313" key="2">
    <source>
        <dbReference type="EMBL" id="VVC45248.1"/>
    </source>
</evidence>
<sequence length="273" mass="31669">MIGYTLRHNEELHSLILEGMIEEKRGRGRPRTCYISQIIKDARVDSYKQLKDKAQDRESWREHLLVNIINNFTLESPLLDVVEETLEKKISFCDLRCLLNAFELLKDYVAQELDRGGHHTSTYTLPLICQTLKRGCGTNLGINYEQSVFHIPSGRKIVCIPEPPHLLKLTRNWLLDKGFYLYDTVRSRGGLNDHPTPSNVLYRLRMRVLGKNPVIICNSNTYDKNNEEFLLSKVLRKAEIIINDEEKCVSDTNDSSDNETLNTSNKRKEQYQN</sequence>
<reference evidence="2 3" key="1">
    <citation type="submission" date="2019-08" db="EMBL/GenBank/DDBJ databases">
        <authorList>
            <person name="Alioto T."/>
            <person name="Alioto T."/>
            <person name="Gomez Garrido J."/>
        </authorList>
    </citation>
    <scope>NUCLEOTIDE SEQUENCE [LARGE SCALE GENOMIC DNA]</scope>
</reference>
<accession>A0A5E4NNE0</accession>
<gene>
    <name evidence="2" type="ORF">CINCED_3A021931</name>
</gene>
<organism evidence="2 3">
    <name type="scientific">Cinara cedri</name>
    <dbReference type="NCBI Taxonomy" id="506608"/>
    <lineage>
        <taxon>Eukaryota</taxon>
        <taxon>Metazoa</taxon>
        <taxon>Ecdysozoa</taxon>
        <taxon>Arthropoda</taxon>
        <taxon>Hexapoda</taxon>
        <taxon>Insecta</taxon>
        <taxon>Pterygota</taxon>
        <taxon>Neoptera</taxon>
        <taxon>Paraneoptera</taxon>
        <taxon>Hemiptera</taxon>
        <taxon>Sternorrhyncha</taxon>
        <taxon>Aphidomorpha</taxon>
        <taxon>Aphidoidea</taxon>
        <taxon>Aphididae</taxon>
        <taxon>Lachninae</taxon>
        <taxon>Cinara</taxon>
    </lineage>
</organism>
<dbReference type="OrthoDB" id="6766092at2759"/>
<evidence type="ECO:0000313" key="3">
    <source>
        <dbReference type="Proteomes" id="UP000325440"/>
    </source>
</evidence>
<feature type="compositionally biased region" description="Polar residues" evidence="1">
    <location>
        <begin position="250"/>
        <end position="264"/>
    </location>
</feature>
<feature type="region of interest" description="Disordered" evidence="1">
    <location>
        <begin position="249"/>
        <end position="273"/>
    </location>
</feature>
<dbReference type="Proteomes" id="UP000325440">
    <property type="component" value="Unassembled WGS sequence"/>
</dbReference>
<proteinExistence type="predicted"/>
<name>A0A5E4NNE0_9HEMI</name>
<protein>
    <submittedName>
        <fullName evidence="2">Uncharacterized protein</fullName>
    </submittedName>
</protein>
<dbReference type="EMBL" id="CABPRJ010002397">
    <property type="protein sequence ID" value="VVC45248.1"/>
    <property type="molecule type" value="Genomic_DNA"/>
</dbReference>
<dbReference type="AlphaFoldDB" id="A0A5E4NNE0"/>
<evidence type="ECO:0000256" key="1">
    <source>
        <dbReference type="SAM" id="MobiDB-lite"/>
    </source>
</evidence>
<keyword evidence="3" id="KW-1185">Reference proteome</keyword>